<evidence type="ECO:0000313" key="5">
    <source>
        <dbReference type="EMBL" id="MBM7571848.1"/>
    </source>
</evidence>
<sequence>MIVLSLLVILTLYLTLLPISIHPPSWDAPQSEGYTGPHKINSRLAEMEFFELDSYSQPEYMVYRDNWLYAAMHEGEIIRVRPDGSESEAVVNTGGRPLGFDFDSEGALIIADPLYGDHGGLLRVTNFDGGAEIELLTDSADGNPIYFADAVVVAKNGLIYFSDASSAVKAKKIGDVGKAGELDILANSSTGRVLEYNPKTKQTRVLMNDLSFANGIALSEDEQHLLINETGKYRVWKLDVTSENISAFNQSTSAQIIIDNLPGLPDNIMQGSDGRYWIGLVYPRNDFLDYSANKPWFRSIAMRLPSFLLPKGNEYSHVIAINKSGDVLADLQDSGSPYTVITGATESEDKLFFHHLNNTNTIGWIRKEDIGF</sequence>
<reference evidence="5 6" key="1">
    <citation type="submission" date="2021-01" db="EMBL/GenBank/DDBJ databases">
        <title>Genomic Encyclopedia of Type Strains, Phase IV (KMG-IV): sequencing the most valuable type-strain genomes for metagenomic binning, comparative biology and taxonomic classification.</title>
        <authorList>
            <person name="Goeker M."/>
        </authorList>
    </citation>
    <scope>NUCLEOTIDE SEQUENCE [LARGE SCALE GENOMIC DNA]</scope>
    <source>
        <strain evidence="5 6">DSM 23711</strain>
    </source>
</reference>
<evidence type="ECO:0000256" key="2">
    <source>
        <dbReference type="ARBA" id="ARBA00022553"/>
    </source>
</evidence>
<dbReference type="Proteomes" id="UP001296943">
    <property type="component" value="Unassembled WGS sequence"/>
</dbReference>
<dbReference type="PANTHER" id="PTHR10426">
    <property type="entry name" value="STRICTOSIDINE SYNTHASE-RELATED"/>
    <property type="match status" value="1"/>
</dbReference>
<dbReference type="Pfam" id="PF20067">
    <property type="entry name" value="SSL_N"/>
    <property type="match status" value="1"/>
</dbReference>
<keyword evidence="2" id="KW-0597">Phosphoprotein</keyword>
<proteinExistence type="inferred from homology"/>
<gene>
    <name evidence="5" type="ORF">JOC48_002349</name>
</gene>
<dbReference type="Gene3D" id="2.120.10.30">
    <property type="entry name" value="TolB, C-terminal domain"/>
    <property type="match status" value="1"/>
</dbReference>
<dbReference type="SUPFAM" id="SSF63829">
    <property type="entry name" value="Calcium-dependent phosphotriesterase"/>
    <property type="match status" value="1"/>
</dbReference>
<comment type="similarity">
    <text evidence="1">Belongs to the strictosidine synthase family.</text>
</comment>
<dbReference type="Pfam" id="PF03088">
    <property type="entry name" value="Str_synth"/>
    <property type="match status" value="1"/>
</dbReference>
<keyword evidence="6" id="KW-1185">Reference proteome</keyword>
<organism evidence="5 6">
    <name type="scientific">Aquibacillus albus</name>
    <dbReference type="NCBI Taxonomy" id="1168171"/>
    <lineage>
        <taxon>Bacteria</taxon>
        <taxon>Bacillati</taxon>
        <taxon>Bacillota</taxon>
        <taxon>Bacilli</taxon>
        <taxon>Bacillales</taxon>
        <taxon>Bacillaceae</taxon>
        <taxon>Aquibacillus</taxon>
    </lineage>
</organism>
<feature type="domain" description="Strictosidine synthase conserved region" evidence="4">
    <location>
        <begin position="149"/>
        <end position="237"/>
    </location>
</feature>
<evidence type="ECO:0000313" key="6">
    <source>
        <dbReference type="Proteomes" id="UP001296943"/>
    </source>
</evidence>
<dbReference type="EMBL" id="JAFBDR010000012">
    <property type="protein sequence ID" value="MBM7571848.1"/>
    <property type="molecule type" value="Genomic_DNA"/>
</dbReference>
<dbReference type="InterPro" id="IPR011042">
    <property type="entry name" value="6-blade_b-propeller_TolB-like"/>
</dbReference>
<keyword evidence="3" id="KW-0325">Glycoprotein</keyword>
<dbReference type="PANTHER" id="PTHR10426:SF88">
    <property type="entry name" value="ADIPOCYTE PLASMA MEMBRANE-ASSOCIATED PROTEIN HEMOMUCIN-RELATED"/>
    <property type="match status" value="1"/>
</dbReference>
<evidence type="ECO:0000256" key="3">
    <source>
        <dbReference type="ARBA" id="ARBA00023180"/>
    </source>
</evidence>
<dbReference type="RefSeq" id="WP_204499826.1">
    <property type="nucleotide sequence ID" value="NZ_JAFBDR010000012.1"/>
</dbReference>
<evidence type="ECO:0000259" key="4">
    <source>
        <dbReference type="Pfam" id="PF03088"/>
    </source>
</evidence>
<evidence type="ECO:0000256" key="1">
    <source>
        <dbReference type="ARBA" id="ARBA00009191"/>
    </source>
</evidence>
<name>A0ABS2N1B7_9BACI</name>
<comment type="caution">
    <text evidence="5">The sequence shown here is derived from an EMBL/GenBank/DDBJ whole genome shotgun (WGS) entry which is preliminary data.</text>
</comment>
<accession>A0ABS2N1B7</accession>
<dbReference type="InterPro" id="IPR018119">
    <property type="entry name" value="Strictosidine_synth_cons-reg"/>
</dbReference>
<protein>
    <submittedName>
        <fullName evidence="5">Sugar lactone lactonase YvrE</fullName>
    </submittedName>
</protein>